<dbReference type="EMBL" id="AP009385">
    <property type="protein sequence ID" value="BAG44780.1"/>
    <property type="molecule type" value="Genomic_DNA"/>
</dbReference>
<dbReference type="eggNOG" id="COG3142">
    <property type="taxonomic scope" value="Bacteria"/>
</dbReference>
<dbReference type="STRING" id="395019.BMULJ_02893"/>
<protein>
    <recommendedName>
        <fullName evidence="2">PF03932 family protein CutC</fullName>
    </recommendedName>
</protein>
<dbReference type="HAMAP" id="MF_00795">
    <property type="entry name" value="CutC"/>
    <property type="match status" value="1"/>
</dbReference>
<dbReference type="PANTHER" id="PTHR12598:SF0">
    <property type="entry name" value="COPPER HOMEOSTASIS PROTEIN CUTC HOMOLOG"/>
    <property type="match status" value="1"/>
</dbReference>
<dbReference type="KEGG" id="bmu:Bmul_0360"/>
<dbReference type="Proteomes" id="UP000008815">
    <property type="component" value="Chromosome 1"/>
</dbReference>
<dbReference type="AlphaFoldDB" id="A0A0H3KIC9"/>
<comment type="caution">
    <text evidence="2">Once thought to be involved in copper homeostasis, experiments in E.coli have shown this is not the case.</text>
</comment>
<dbReference type="GO" id="GO:0005737">
    <property type="term" value="C:cytoplasm"/>
    <property type="evidence" value="ECO:0007669"/>
    <property type="project" value="UniProtKB-SubCell"/>
</dbReference>
<dbReference type="SUPFAM" id="SSF110395">
    <property type="entry name" value="CutC-like"/>
    <property type="match status" value="1"/>
</dbReference>
<sequence length="240" mass="24570">MNRPAAAAVLLEVIATTVADAKAAARAGADRLELVTAIGEGGLTPSIGLIEAVVAAVSIPVNVIVRPHSRAFVYDADDLRVIERDVRAAVAAGANGVVFGALDARGDVDADALARVAAAADGRDLTFHRAFDVARDLNAAFDTLLRVPAVTSVLTSGGHPSVLDATATITRMVRHAAGTTCTVLAGSGLTVDAVGEFVRTTGVRAVHFGSGVRPRGEVLAPVDERLVAKVRAVLDRATQA</sequence>
<proteinExistence type="inferred from homology"/>
<dbReference type="InterPro" id="IPR036822">
    <property type="entry name" value="CutC-like_dom_sf"/>
</dbReference>
<dbReference type="InterPro" id="IPR005627">
    <property type="entry name" value="CutC-like"/>
</dbReference>
<reference evidence="3 4" key="1">
    <citation type="submission" date="2007-04" db="EMBL/GenBank/DDBJ databases">
        <title>Complete genome sequence of Burkholderia multivorans ATCC 17616.</title>
        <authorList>
            <person name="Ohtsubo Y."/>
            <person name="Yamashita A."/>
            <person name="Kurokawa K."/>
            <person name="Takami H."/>
            <person name="Yuhara S."/>
            <person name="Nishiyama E."/>
            <person name="Endo R."/>
            <person name="Miyazaki R."/>
            <person name="Ono A."/>
            <person name="Yano K."/>
            <person name="Ito M."/>
            <person name="Sota M."/>
            <person name="Yuji N."/>
            <person name="Hattori M."/>
            <person name="Tsuda M."/>
        </authorList>
    </citation>
    <scope>NUCLEOTIDE SEQUENCE [LARGE SCALE GENOMIC DNA]</scope>
    <source>
        <strain evidence="4">ATCC 17616 / 249</strain>
    </source>
</reference>
<evidence type="ECO:0000256" key="2">
    <source>
        <dbReference type="HAMAP-Rule" id="MF_00795"/>
    </source>
</evidence>
<dbReference type="Gene3D" id="3.20.20.380">
    <property type="entry name" value="Copper homeostasis (CutC) domain"/>
    <property type="match status" value="1"/>
</dbReference>
<organism evidence="3 4">
    <name type="scientific">Burkholderia multivorans (strain ATCC 17616 / 249)</name>
    <dbReference type="NCBI Taxonomy" id="395019"/>
    <lineage>
        <taxon>Bacteria</taxon>
        <taxon>Pseudomonadati</taxon>
        <taxon>Pseudomonadota</taxon>
        <taxon>Betaproteobacteria</taxon>
        <taxon>Burkholderiales</taxon>
        <taxon>Burkholderiaceae</taxon>
        <taxon>Burkholderia</taxon>
        <taxon>Burkholderia cepacia complex</taxon>
    </lineage>
</organism>
<accession>A0A0H3KIC9</accession>
<keyword evidence="4" id="KW-1185">Reference proteome</keyword>
<dbReference type="KEGG" id="bmj:BMULJ_02893"/>
<dbReference type="Pfam" id="PF03932">
    <property type="entry name" value="CutC"/>
    <property type="match status" value="1"/>
</dbReference>
<evidence type="ECO:0000256" key="1">
    <source>
        <dbReference type="ARBA" id="ARBA00007768"/>
    </source>
</evidence>
<dbReference type="HOGENOM" id="CLU_050555_1_1_4"/>
<comment type="similarity">
    <text evidence="1 2">Belongs to the CutC family.</text>
</comment>
<dbReference type="GO" id="GO:0005507">
    <property type="term" value="F:copper ion binding"/>
    <property type="evidence" value="ECO:0007669"/>
    <property type="project" value="TreeGrafter"/>
</dbReference>
<gene>
    <name evidence="2 3" type="primary">cutC</name>
    <name evidence="3" type="ordered locus">BMULJ_02893</name>
</gene>
<dbReference type="PANTHER" id="PTHR12598">
    <property type="entry name" value="COPPER HOMEOSTASIS PROTEIN CUTC"/>
    <property type="match status" value="1"/>
</dbReference>
<evidence type="ECO:0000313" key="3">
    <source>
        <dbReference type="EMBL" id="BAG44780.1"/>
    </source>
</evidence>
<evidence type="ECO:0000313" key="4">
    <source>
        <dbReference type="Proteomes" id="UP000008815"/>
    </source>
</evidence>
<dbReference type="RefSeq" id="WP_012212604.1">
    <property type="nucleotide sequence ID" value="NC_010084.1"/>
</dbReference>
<keyword evidence="2" id="KW-0963">Cytoplasm</keyword>
<comment type="subcellular location">
    <subcellularLocation>
        <location evidence="2">Cytoplasm</location>
    </subcellularLocation>
</comment>
<name>A0A0H3KIC9_BURM1</name>